<proteinExistence type="predicted"/>
<feature type="domain" description="No apical meristem-associated C-terminal" evidence="2">
    <location>
        <begin position="158"/>
        <end position="288"/>
    </location>
</feature>
<evidence type="ECO:0000313" key="3">
    <source>
        <dbReference type="EMBL" id="CAA0833000.1"/>
    </source>
</evidence>
<reference evidence="3" key="1">
    <citation type="submission" date="2019-12" db="EMBL/GenBank/DDBJ databases">
        <authorList>
            <person name="Scholes J."/>
        </authorList>
    </citation>
    <scope>NUCLEOTIDE SEQUENCE</scope>
</reference>
<organism evidence="3 4">
    <name type="scientific">Striga hermonthica</name>
    <name type="common">Purple witchweed</name>
    <name type="synonym">Buchnera hermonthica</name>
    <dbReference type="NCBI Taxonomy" id="68872"/>
    <lineage>
        <taxon>Eukaryota</taxon>
        <taxon>Viridiplantae</taxon>
        <taxon>Streptophyta</taxon>
        <taxon>Embryophyta</taxon>
        <taxon>Tracheophyta</taxon>
        <taxon>Spermatophyta</taxon>
        <taxon>Magnoliopsida</taxon>
        <taxon>eudicotyledons</taxon>
        <taxon>Gunneridae</taxon>
        <taxon>Pentapetalae</taxon>
        <taxon>asterids</taxon>
        <taxon>lamiids</taxon>
        <taxon>Lamiales</taxon>
        <taxon>Orobanchaceae</taxon>
        <taxon>Buchnereae</taxon>
        <taxon>Striga</taxon>
    </lineage>
</organism>
<feature type="compositionally biased region" description="Polar residues" evidence="1">
    <location>
        <begin position="1"/>
        <end position="14"/>
    </location>
</feature>
<name>A0A9N7NN27_STRHE</name>
<evidence type="ECO:0000256" key="1">
    <source>
        <dbReference type="SAM" id="MobiDB-lite"/>
    </source>
</evidence>
<comment type="caution">
    <text evidence="3">The sequence shown here is derived from an EMBL/GenBank/DDBJ whole genome shotgun (WGS) entry which is preliminary data.</text>
</comment>
<dbReference type="AlphaFoldDB" id="A0A9N7NN27"/>
<accession>A0A9N7NN27</accession>
<feature type="region of interest" description="Disordered" evidence="1">
    <location>
        <begin position="1"/>
        <end position="43"/>
    </location>
</feature>
<gene>
    <name evidence="3" type="ORF">SHERM_28274</name>
</gene>
<dbReference type="PANTHER" id="PTHR45023">
    <property type="match status" value="1"/>
</dbReference>
<sequence>MTNGPTGSQDSLRATTGPEVEGLDNICLNTETEENKEPDPKIRGKASAISWTQEEDMLLCRAFCTISSDPIIGAQQSFEGFWKRITQYYNETANARNLLERSMDSTKSHFYAFHADCLKFNASINRFRADQRSGENDAIVLQNALTEWNSEGKRKGGFKWLHCWEILKNIPKFQGTGGASRGGKKSRTSESGDHTSGSGQDVEHVGDDDERYVRRPIGQKAAKDAKRKGKSGTGSSTDQRAKRMLDAFGQIMSMHEKQQKEIKKLVRIESWKTYREMLKEDTSTMTEEELEAHYGLLAELKEELGLN</sequence>
<feature type="compositionally biased region" description="Basic and acidic residues" evidence="1">
    <location>
        <begin position="33"/>
        <end position="42"/>
    </location>
</feature>
<dbReference type="OrthoDB" id="693008at2759"/>
<protein>
    <recommendedName>
        <fullName evidence="2">No apical meristem-associated C-terminal domain-containing protein</fullName>
    </recommendedName>
</protein>
<dbReference type="Pfam" id="PF14303">
    <property type="entry name" value="NAM-associated"/>
    <property type="match status" value="1"/>
</dbReference>
<feature type="region of interest" description="Disordered" evidence="1">
    <location>
        <begin position="175"/>
        <end position="240"/>
    </location>
</feature>
<dbReference type="EMBL" id="CACSLK010027837">
    <property type="protein sequence ID" value="CAA0833000.1"/>
    <property type="molecule type" value="Genomic_DNA"/>
</dbReference>
<dbReference type="InterPro" id="IPR029466">
    <property type="entry name" value="NAM-associated_C"/>
</dbReference>
<evidence type="ECO:0000259" key="2">
    <source>
        <dbReference type="Pfam" id="PF14303"/>
    </source>
</evidence>
<dbReference type="Proteomes" id="UP001153555">
    <property type="component" value="Unassembled WGS sequence"/>
</dbReference>
<evidence type="ECO:0000313" key="4">
    <source>
        <dbReference type="Proteomes" id="UP001153555"/>
    </source>
</evidence>
<keyword evidence="4" id="KW-1185">Reference proteome</keyword>
<dbReference type="PANTHER" id="PTHR45023:SF4">
    <property type="entry name" value="GLYCINE-RICH PROTEIN-RELATED"/>
    <property type="match status" value="1"/>
</dbReference>